<dbReference type="EMBL" id="KQ981430">
    <property type="protein sequence ID" value="KYN41716.1"/>
    <property type="molecule type" value="Genomic_DNA"/>
</dbReference>
<feature type="non-terminal residue" evidence="1">
    <location>
        <position position="1"/>
    </location>
</feature>
<dbReference type="Proteomes" id="UP000078541">
    <property type="component" value="Unassembled WGS sequence"/>
</dbReference>
<keyword evidence="2" id="KW-1185">Reference proteome</keyword>
<accession>A0A195FMT4</accession>
<evidence type="ECO:0000313" key="1">
    <source>
        <dbReference type="EMBL" id="KYN41716.1"/>
    </source>
</evidence>
<name>A0A195FMT4_9HYME</name>
<dbReference type="AlphaFoldDB" id="A0A195FMT4"/>
<reference evidence="1 2" key="1">
    <citation type="submission" date="2016-03" db="EMBL/GenBank/DDBJ databases">
        <title>Trachymyrmex septentrionalis WGS genome.</title>
        <authorList>
            <person name="Nygaard S."/>
            <person name="Hu H."/>
            <person name="Boomsma J."/>
            <person name="Zhang G."/>
        </authorList>
    </citation>
    <scope>NUCLEOTIDE SEQUENCE [LARGE SCALE GENOMIC DNA]</scope>
    <source>
        <strain evidence="1">Tsep2-gDNA-1</strain>
        <tissue evidence="1">Whole body</tissue>
    </source>
</reference>
<evidence type="ECO:0000313" key="2">
    <source>
        <dbReference type="Proteomes" id="UP000078541"/>
    </source>
</evidence>
<organism evidence="1 2">
    <name type="scientific">Trachymyrmex septentrionalis</name>
    <dbReference type="NCBI Taxonomy" id="34720"/>
    <lineage>
        <taxon>Eukaryota</taxon>
        <taxon>Metazoa</taxon>
        <taxon>Ecdysozoa</taxon>
        <taxon>Arthropoda</taxon>
        <taxon>Hexapoda</taxon>
        <taxon>Insecta</taxon>
        <taxon>Pterygota</taxon>
        <taxon>Neoptera</taxon>
        <taxon>Endopterygota</taxon>
        <taxon>Hymenoptera</taxon>
        <taxon>Apocrita</taxon>
        <taxon>Aculeata</taxon>
        <taxon>Formicoidea</taxon>
        <taxon>Formicidae</taxon>
        <taxon>Myrmicinae</taxon>
        <taxon>Trachymyrmex</taxon>
    </lineage>
</organism>
<gene>
    <name evidence="1" type="ORF">ALC56_03859</name>
</gene>
<sequence length="68" mass="7438">EAFTLLFFASVKLTGSLHSKSTTKQRTGIICLAVLASIICKGCGAVWHSPCSLQSERIGERCRKQGRR</sequence>
<protein>
    <submittedName>
        <fullName evidence="1">Uncharacterized protein</fullName>
    </submittedName>
</protein>
<proteinExistence type="predicted"/>